<dbReference type="RefSeq" id="WP_261299987.1">
    <property type="nucleotide sequence ID" value="NZ_JAMTCD010000043.1"/>
</dbReference>
<feature type="transmembrane region" description="Helical" evidence="1">
    <location>
        <begin position="31"/>
        <end position="50"/>
    </location>
</feature>
<accession>A0A9X3AY26</accession>
<sequence length="207" mass="23268">MSTREILLVLVLVFASGFISSQIANVSIPQYAVAFMAMIGGFVAVAFNRLKHLDDLNLTRKKDASLEYIKHFSEYRSALLSLIDPSVKDDIFHSNLIEATKNMNASLDKLHVVSSDIVSENLELKNCEVVKLMMDFRAKSTEFGEDKVSLLKWFVEEDIGSKLNIMRYEIISLINTEVGDGSGTKRFKIAIDSNNAYFKGLFSKLLK</sequence>
<evidence type="ECO:0000313" key="3">
    <source>
        <dbReference type="Proteomes" id="UP001155546"/>
    </source>
</evidence>
<keyword evidence="3" id="KW-1185">Reference proteome</keyword>
<name>A0A9X3AY26_9GAMM</name>
<protein>
    <recommendedName>
        <fullName evidence="4">DUF4760 domain-containing protein</fullName>
    </recommendedName>
</protein>
<evidence type="ECO:0000256" key="1">
    <source>
        <dbReference type="SAM" id="Phobius"/>
    </source>
</evidence>
<proteinExistence type="predicted"/>
<keyword evidence="1" id="KW-0812">Transmembrane</keyword>
<organism evidence="2 3">
    <name type="scientific">Shewanella holmiensis</name>
    <dbReference type="NCBI Taxonomy" id="2952222"/>
    <lineage>
        <taxon>Bacteria</taxon>
        <taxon>Pseudomonadati</taxon>
        <taxon>Pseudomonadota</taxon>
        <taxon>Gammaproteobacteria</taxon>
        <taxon>Alteromonadales</taxon>
        <taxon>Shewanellaceae</taxon>
        <taxon>Shewanella</taxon>
    </lineage>
</organism>
<keyword evidence="1" id="KW-1133">Transmembrane helix</keyword>
<evidence type="ECO:0000313" key="2">
    <source>
        <dbReference type="EMBL" id="MCT7943698.1"/>
    </source>
</evidence>
<dbReference type="EMBL" id="JAMTCD010000043">
    <property type="protein sequence ID" value="MCT7943698.1"/>
    <property type="molecule type" value="Genomic_DNA"/>
</dbReference>
<dbReference type="AlphaFoldDB" id="A0A9X3AY26"/>
<gene>
    <name evidence="2" type="ORF">NE535_18235</name>
</gene>
<evidence type="ECO:0008006" key="4">
    <source>
        <dbReference type="Google" id="ProtNLM"/>
    </source>
</evidence>
<dbReference type="Proteomes" id="UP001155546">
    <property type="component" value="Unassembled WGS sequence"/>
</dbReference>
<keyword evidence="1" id="KW-0472">Membrane</keyword>
<comment type="caution">
    <text evidence="2">The sequence shown here is derived from an EMBL/GenBank/DDBJ whole genome shotgun (WGS) entry which is preliminary data.</text>
</comment>
<reference evidence="2" key="1">
    <citation type="journal article" date="2023" name="Int. J. Syst. Evol. Microbiol.">
        <title>&lt;i&gt;Shewanella septentrionalis&lt;/i&gt; sp. nov. and &lt;i&gt;Shewanella holmiensis&lt;/i&gt; sp. nov., isolated from Baltic Sea water and sediments.</title>
        <authorList>
            <person name="Martin-Rodriguez A.J."/>
            <person name="Thorell K."/>
            <person name="Joffre E."/>
            <person name="Jensie-Markopoulos S."/>
            <person name="Moore E.R.B."/>
            <person name="Sjoling A."/>
        </authorList>
    </citation>
    <scope>NUCLEOTIDE SEQUENCE</scope>
    <source>
        <strain evidence="2">SP1S2-7</strain>
    </source>
</reference>